<dbReference type="FunFam" id="3.90.420.10:FF:000002">
    <property type="entry name" value="sulfite oxidase, mitochondrial"/>
    <property type="match status" value="1"/>
</dbReference>
<comment type="similarity">
    <text evidence="12">Belongs to the cytochrome b5 family.</text>
</comment>
<comment type="subcellular location">
    <subcellularLocation>
        <location evidence="3">Mitochondrion intermembrane space</location>
    </subcellularLocation>
</comment>
<feature type="non-terminal residue" evidence="14">
    <location>
        <position position="475"/>
    </location>
</feature>
<dbReference type="GO" id="GO:0006790">
    <property type="term" value="P:sulfur compound metabolic process"/>
    <property type="evidence" value="ECO:0007669"/>
    <property type="project" value="TreeGrafter"/>
</dbReference>
<evidence type="ECO:0000256" key="5">
    <source>
        <dbReference type="ARBA" id="ARBA00012505"/>
    </source>
</evidence>
<dbReference type="PANTHER" id="PTHR19372">
    <property type="entry name" value="SULFITE REDUCTASE"/>
    <property type="match status" value="1"/>
</dbReference>
<dbReference type="Gene3D" id="2.60.40.650">
    <property type="match status" value="1"/>
</dbReference>
<protein>
    <recommendedName>
        <fullName evidence="5">sulfite oxidase</fullName>
        <ecNumber evidence="5">1.8.3.1</ecNumber>
    </recommendedName>
</protein>
<dbReference type="SUPFAM" id="SSF55856">
    <property type="entry name" value="Cytochrome b5-like heme/steroid binding domain"/>
    <property type="match status" value="1"/>
</dbReference>
<dbReference type="InterPro" id="IPR036374">
    <property type="entry name" value="OxRdtase_Mopterin-bd_sf"/>
</dbReference>
<dbReference type="Gene3D" id="3.10.120.10">
    <property type="entry name" value="Cytochrome b5-like heme/steroid binding domain"/>
    <property type="match status" value="1"/>
</dbReference>
<evidence type="ECO:0000256" key="2">
    <source>
        <dbReference type="ARBA" id="ARBA00001970"/>
    </source>
</evidence>
<dbReference type="Gene3D" id="3.90.420.10">
    <property type="entry name" value="Oxidoreductase, molybdopterin-binding domain"/>
    <property type="match status" value="1"/>
</dbReference>
<dbReference type="Pfam" id="PF00173">
    <property type="entry name" value="Cyt-b5"/>
    <property type="match status" value="1"/>
</dbReference>
<keyword evidence="9" id="KW-0560">Oxidoreductase</keyword>
<comment type="cofactor">
    <cofactor evidence="1">
        <name>Mo-molybdopterin</name>
        <dbReference type="ChEBI" id="CHEBI:71302"/>
    </cofactor>
</comment>
<dbReference type="InterPro" id="IPR000572">
    <property type="entry name" value="OxRdtase_Mopterin-bd_dom"/>
</dbReference>
<keyword evidence="7 12" id="KW-0349">Heme</keyword>
<name>A0A061RQ69_9CHLO</name>
<dbReference type="Pfam" id="PF00174">
    <property type="entry name" value="Oxidored_molyb"/>
    <property type="match status" value="1"/>
</dbReference>
<evidence type="ECO:0000256" key="3">
    <source>
        <dbReference type="ARBA" id="ARBA00004569"/>
    </source>
</evidence>
<dbReference type="PANTHER" id="PTHR19372:SF7">
    <property type="entry name" value="SULFITE OXIDASE, MITOCHONDRIAL"/>
    <property type="match status" value="1"/>
</dbReference>
<dbReference type="PROSITE" id="PS50255">
    <property type="entry name" value="CYTOCHROME_B5_2"/>
    <property type="match status" value="1"/>
</dbReference>
<dbReference type="EC" id="1.8.3.1" evidence="5"/>
<evidence type="ECO:0000256" key="6">
    <source>
        <dbReference type="ARBA" id="ARBA00022505"/>
    </source>
</evidence>
<keyword evidence="10 12" id="KW-0408">Iron</keyword>
<evidence type="ECO:0000256" key="4">
    <source>
        <dbReference type="ARBA" id="ARBA00004971"/>
    </source>
</evidence>
<evidence type="ECO:0000256" key="10">
    <source>
        <dbReference type="ARBA" id="ARBA00023004"/>
    </source>
</evidence>
<evidence type="ECO:0000256" key="12">
    <source>
        <dbReference type="RuleBase" id="RU362121"/>
    </source>
</evidence>
<sequence>MLRAVTISKLHRVANCAYPCAWAGYSSQFAFRAEAAHEQTSRQFSSSTSNISTSGKAFASTVAAVFASGAFVAGICASQQTQTTSQAEAASSEKVDKRLPTIRKSEVARHTTKDTGIWVTYLDGVYDVTEFVDMHPGGNKILLAAGKSIAPYWAMYAVHKTPETREILEEYRIGNLPPEEAEAEVATSAYANEPERSPRLRVLTTTPFNGETPAEVLEREDITPNELHFKRHHLPVPLVEDEAYELTVGGDLEGMTLSLEDLRRFPKHTVRATLQCSGNRRTEMAAARRKGLPPVRGLPWHSGALSTAEWSGARLRDVLLAAGVSEDSPNCPFIFVGLDTGATGERYEASIPIEKAMSVYGDVLLAYEMNGEPLPRDHGYPVRAIVPGTTAARSVKWVYQVLASDEECTGFWQQNDYKAFCPSQDPNTVDWSSAPAMQEFPVTSFITSPRSGDKIPPGQKEIEIKGIAIAGGGRA</sequence>
<dbReference type="GO" id="GO:0008482">
    <property type="term" value="F:sulfite oxidase activity"/>
    <property type="evidence" value="ECO:0007669"/>
    <property type="project" value="UniProtKB-EC"/>
</dbReference>
<dbReference type="InterPro" id="IPR001199">
    <property type="entry name" value="Cyt_B5-like_heme/steroid-bd"/>
</dbReference>
<dbReference type="PRINTS" id="PR00363">
    <property type="entry name" value="CYTOCHROMEB5"/>
</dbReference>
<evidence type="ECO:0000256" key="9">
    <source>
        <dbReference type="ARBA" id="ARBA00023002"/>
    </source>
</evidence>
<gene>
    <name evidence="14" type="primary">YEDY</name>
    <name evidence="14" type="ORF">TSPGSL018_30380</name>
</gene>
<evidence type="ECO:0000256" key="11">
    <source>
        <dbReference type="ARBA" id="ARBA00023128"/>
    </source>
</evidence>
<comment type="cofactor">
    <cofactor evidence="2">
        <name>heme b</name>
        <dbReference type="ChEBI" id="CHEBI:60344"/>
    </cofactor>
</comment>
<dbReference type="SMART" id="SM01117">
    <property type="entry name" value="Cyt-b5"/>
    <property type="match status" value="1"/>
</dbReference>
<accession>A0A061RQ69</accession>
<evidence type="ECO:0000256" key="7">
    <source>
        <dbReference type="ARBA" id="ARBA00022617"/>
    </source>
</evidence>
<keyword evidence="8 12" id="KW-0479">Metal-binding</keyword>
<evidence type="ECO:0000313" key="14">
    <source>
        <dbReference type="EMBL" id="JAC72835.1"/>
    </source>
</evidence>
<reference evidence="14" key="1">
    <citation type="submission" date="2014-05" db="EMBL/GenBank/DDBJ databases">
        <title>The transcriptome of the halophilic microalga Tetraselmis sp. GSL018 isolated from the Great Salt Lake, Utah.</title>
        <authorList>
            <person name="Jinkerson R.E."/>
            <person name="D'Adamo S."/>
            <person name="Posewitz M.C."/>
        </authorList>
    </citation>
    <scope>NUCLEOTIDE SEQUENCE</scope>
    <source>
        <strain evidence="14">GSL018</strain>
    </source>
</reference>
<dbReference type="GO" id="GO:0020037">
    <property type="term" value="F:heme binding"/>
    <property type="evidence" value="ECO:0007669"/>
    <property type="project" value="UniProtKB-UniRule"/>
</dbReference>
<evidence type="ECO:0000256" key="1">
    <source>
        <dbReference type="ARBA" id="ARBA00001924"/>
    </source>
</evidence>
<evidence type="ECO:0000259" key="13">
    <source>
        <dbReference type="PROSITE" id="PS50255"/>
    </source>
</evidence>
<dbReference type="SUPFAM" id="SSF56524">
    <property type="entry name" value="Oxidoreductase molybdopterin-binding domain"/>
    <property type="match status" value="1"/>
</dbReference>
<evidence type="ECO:0000256" key="8">
    <source>
        <dbReference type="ARBA" id="ARBA00022723"/>
    </source>
</evidence>
<keyword evidence="11" id="KW-0496">Mitochondrion</keyword>
<dbReference type="PRINTS" id="PR00407">
    <property type="entry name" value="EUMOPTERIN"/>
</dbReference>
<dbReference type="PROSITE" id="PS00191">
    <property type="entry name" value="CYTOCHROME_B5_1"/>
    <property type="match status" value="1"/>
</dbReference>
<dbReference type="GO" id="GO:0043546">
    <property type="term" value="F:molybdopterin cofactor binding"/>
    <property type="evidence" value="ECO:0007669"/>
    <property type="project" value="TreeGrafter"/>
</dbReference>
<comment type="pathway">
    <text evidence="4">Energy metabolism; sulfur metabolism.</text>
</comment>
<dbReference type="InterPro" id="IPR018506">
    <property type="entry name" value="Cyt_B5_heme-BS"/>
</dbReference>
<dbReference type="EMBL" id="GBEZ01013122">
    <property type="protein sequence ID" value="JAC72835.1"/>
    <property type="molecule type" value="Transcribed_RNA"/>
</dbReference>
<keyword evidence="6" id="KW-0500">Molybdenum</keyword>
<dbReference type="AlphaFoldDB" id="A0A061RQ69"/>
<organism evidence="14">
    <name type="scientific">Tetraselmis sp. GSL018</name>
    <dbReference type="NCBI Taxonomy" id="582737"/>
    <lineage>
        <taxon>Eukaryota</taxon>
        <taxon>Viridiplantae</taxon>
        <taxon>Chlorophyta</taxon>
        <taxon>core chlorophytes</taxon>
        <taxon>Chlorodendrophyceae</taxon>
        <taxon>Chlorodendrales</taxon>
        <taxon>Chlorodendraceae</taxon>
        <taxon>Tetraselmis</taxon>
    </lineage>
</organism>
<dbReference type="InterPro" id="IPR036400">
    <property type="entry name" value="Cyt_B5-like_heme/steroid_sf"/>
</dbReference>
<dbReference type="GO" id="GO:0005758">
    <property type="term" value="C:mitochondrial intermembrane space"/>
    <property type="evidence" value="ECO:0007669"/>
    <property type="project" value="UniProtKB-SubCell"/>
</dbReference>
<dbReference type="GO" id="GO:0046872">
    <property type="term" value="F:metal ion binding"/>
    <property type="evidence" value="ECO:0007669"/>
    <property type="project" value="UniProtKB-UniRule"/>
</dbReference>
<dbReference type="InterPro" id="IPR008335">
    <property type="entry name" value="Mopterin_OxRdtase_euk"/>
</dbReference>
<proteinExistence type="inferred from homology"/>
<dbReference type="FunFam" id="3.10.120.10:FF:000007">
    <property type="entry name" value="Sulfite oxidase, mitochondrial"/>
    <property type="match status" value="1"/>
</dbReference>
<feature type="domain" description="Cytochrome b5 heme-binding" evidence="13">
    <location>
        <begin position="99"/>
        <end position="177"/>
    </location>
</feature>